<keyword evidence="7" id="KW-1185">Reference proteome</keyword>
<feature type="chain" id="PRO_5024329355" description="N-acetylmuramoyl-L-alanine amidase" evidence="4">
    <location>
        <begin position="21"/>
        <end position="336"/>
    </location>
</feature>
<evidence type="ECO:0000256" key="2">
    <source>
        <dbReference type="ARBA" id="ARBA00011901"/>
    </source>
</evidence>
<dbReference type="GO" id="GO:0008745">
    <property type="term" value="F:N-acetylmuramoyl-L-alanine amidase activity"/>
    <property type="evidence" value="ECO:0007669"/>
    <property type="project" value="UniProtKB-EC"/>
</dbReference>
<dbReference type="CDD" id="cd02696">
    <property type="entry name" value="MurNAc-LAA"/>
    <property type="match status" value="1"/>
</dbReference>
<dbReference type="PANTHER" id="PTHR30404">
    <property type="entry name" value="N-ACETYLMURAMOYL-L-ALANINE AMIDASE"/>
    <property type="match status" value="1"/>
</dbReference>
<reference evidence="6 7" key="1">
    <citation type="submission" date="2019-05" db="EMBL/GenBank/DDBJ databases">
        <authorList>
            <person name="Qu J.-H."/>
        </authorList>
    </citation>
    <scope>NUCLEOTIDE SEQUENCE [LARGE SCALE GENOMIC DNA]</scope>
    <source>
        <strain evidence="6 7">NS28</strain>
    </source>
</reference>
<comment type="catalytic activity">
    <reaction evidence="1">
        <text>Hydrolyzes the link between N-acetylmuramoyl residues and L-amino acid residues in certain cell-wall glycopeptides.</text>
        <dbReference type="EC" id="3.5.1.28"/>
    </reaction>
</comment>
<dbReference type="SUPFAM" id="SSF53187">
    <property type="entry name" value="Zn-dependent exopeptidases"/>
    <property type="match status" value="1"/>
</dbReference>
<name>A0A5M8R207_9BACT</name>
<dbReference type="RefSeq" id="WP_139010494.1">
    <property type="nucleotide sequence ID" value="NZ_VBSN01000016.1"/>
</dbReference>
<sequence length="336" mass="37559">MNKFFALLFLLTVFKNPAFSQNVESTLKGKIICVDPGHGGTALTDSYRVGPAGEREEWINLRVGILLRKMLEEKGATVIMTRTEDKFVPLPDRAKLAVDNKADLFVSIHHNATADSTVNFPIIYFHGNASENVASVDFGKALASSLLKHLHKPGAPVSLVSDFTIFAESGASVLRNSYGIPGVLAEASFFTNAEEEQKLKQEEHNRKEAVAFTEALEVFFSKPVQKIAPKNSVLPVIPAFKVFQEAERMTPVAKRWHQDFLEGQKLMSKKDTASLRQAYDLFTRSARSFPDSYVAFQCHANRAEILKMSGKLQESAQEAQRVKEYYVNFPKEKGRK</sequence>
<protein>
    <recommendedName>
        <fullName evidence="2">N-acetylmuramoyl-L-alanine amidase</fullName>
        <ecNumber evidence="2">3.5.1.28</ecNumber>
    </recommendedName>
</protein>
<dbReference type="EC" id="3.5.1.28" evidence="2"/>
<dbReference type="InterPro" id="IPR050695">
    <property type="entry name" value="N-acetylmuramoyl_amidase_3"/>
</dbReference>
<feature type="signal peptide" evidence="4">
    <location>
        <begin position="1"/>
        <end position="20"/>
    </location>
</feature>
<dbReference type="OrthoDB" id="9772024at2"/>
<organism evidence="6 7">
    <name type="scientific">Dyadobacter flavalbus</name>
    <dbReference type="NCBI Taxonomy" id="2579942"/>
    <lineage>
        <taxon>Bacteria</taxon>
        <taxon>Pseudomonadati</taxon>
        <taxon>Bacteroidota</taxon>
        <taxon>Cytophagia</taxon>
        <taxon>Cytophagales</taxon>
        <taxon>Spirosomataceae</taxon>
        <taxon>Dyadobacter</taxon>
    </lineage>
</organism>
<keyword evidence="4" id="KW-0732">Signal</keyword>
<gene>
    <name evidence="6" type="ORF">FEM33_02230</name>
</gene>
<dbReference type="PANTHER" id="PTHR30404:SF0">
    <property type="entry name" value="N-ACETYLMURAMOYL-L-ALANINE AMIDASE AMIC"/>
    <property type="match status" value="1"/>
</dbReference>
<evidence type="ECO:0000256" key="3">
    <source>
        <dbReference type="ARBA" id="ARBA00022801"/>
    </source>
</evidence>
<proteinExistence type="predicted"/>
<evidence type="ECO:0000313" key="7">
    <source>
        <dbReference type="Proteomes" id="UP000323994"/>
    </source>
</evidence>
<evidence type="ECO:0000256" key="4">
    <source>
        <dbReference type="SAM" id="SignalP"/>
    </source>
</evidence>
<evidence type="ECO:0000259" key="5">
    <source>
        <dbReference type="SMART" id="SM00646"/>
    </source>
</evidence>
<dbReference type="SMART" id="SM00646">
    <property type="entry name" value="Ami_3"/>
    <property type="match status" value="1"/>
</dbReference>
<accession>A0A5M8R207</accession>
<evidence type="ECO:0000313" key="6">
    <source>
        <dbReference type="EMBL" id="KAA6441350.1"/>
    </source>
</evidence>
<dbReference type="Proteomes" id="UP000323994">
    <property type="component" value="Unassembled WGS sequence"/>
</dbReference>
<dbReference type="AlphaFoldDB" id="A0A5M8R207"/>
<dbReference type="GO" id="GO:0009253">
    <property type="term" value="P:peptidoglycan catabolic process"/>
    <property type="evidence" value="ECO:0007669"/>
    <property type="project" value="InterPro"/>
</dbReference>
<dbReference type="InterPro" id="IPR002508">
    <property type="entry name" value="MurNAc-LAA_cat"/>
</dbReference>
<dbReference type="GO" id="GO:0030288">
    <property type="term" value="C:outer membrane-bounded periplasmic space"/>
    <property type="evidence" value="ECO:0007669"/>
    <property type="project" value="TreeGrafter"/>
</dbReference>
<comment type="caution">
    <text evidence="6">The sequence shown here is derived from an EMBL/GenBank/DDBJ whole genome shotgun (WGS) entry which is preliminary data.</text>
</comment>
<dbReference type="Gene3D" id="3.40.630.40">
    <property type="entry name" value="Zn-dependent exopeptidases"/>
    <property type="match status" value="1"/>
</dbReference>
<evidence type="ECO:0000256" key="1">
    <source>
        <dbReference type="ARBA" id="ARBA00001561"/>
    </source>
</evidence>
<dbReference type="Pfam" id="PF01520">
    <property type="entry name" value="Amidase_3"/>
    <property type="match status" value="1"/>
</dbReference>
<feature type="domain" description="MurNAc-LAA" evidence="5">
    <location>
        <begin position="94"/>
        <end position="217"/>
    </location>
</feature>
<dbReference type="EMBL" id="VBSN01000016">
    <property type="protein sequence ID" value="KAA6441350.1"/>
    <property type="molecule type" value="Genomic_DNA"/>
</dbReference>
<keyword evidence="3" id="KW-0378">Hydrolase</keyword>